<dbReference type="Ensembl" id="ENSSSCT00030010466.1">
    <property type="protein sequence ID" value="ENSSSCP00030004517.1"/>
    <property type="gene ID" value="ENSSSCG00030007791.1"/>
</dbReference>
<organism evidence="1 2">
    <name type="scientific">Sus scrofa</name>
    <name type="common">Pig</name>
    <dbReference type="NCBI Taxonomy" id="9823"/>
    <lineage>
        <taxon>Eukaryota</taxon>
        <taxon>Metazoa</taxon>
        <taxon>Chordata</taxon>
        <taxon>Craniata</taxon>
        <taxon>Vertebrata</taxon>
        <taxon>Euteleostomi</taxon>
        <taxon>Mammalia</taxon>
        <taxon>Eutheria</taxon>
        <taxon>Laurasiatheria</taxon>
        <taxon>Artiodactyla</taxon>
        <taxon>Suina</taxon>
        <taxon>Suidae</taxon>
        <taxon>Sus</taxon>
    </lineage>
</organism>
<sequence length="80" mass="9288">MFTAALFTTAKTWKPPQCPLTEAWIQKGWYIYTREHDSAIKKSETPAFLATRMDLETIMLREVSQTMRRRHPVLSLTCGV</sequence>
<evidence type="ECO:0000313" key="2">
    <source>
        <dbReference type="Proteomes" id="UP000694570"/>
    </source>
</evidence>
<dbReference type="Proteomes" id="UP000694722">
    <property type="component" value="Unplaced"/>
</dbReference>
<proteinExistence type="predicted"/>
<dbReference type="Ensembl" id="ENSSSCT00025099700.1">
    <property type="protein sequence ID" value="ENSSSCP00025043927.1"/>
    <property type="gene ID" value="ENSSSCG00025072523.1"/>
</dbReference>
<dbReference type="Proteomes" id="UP000694727">
    <property type="component" value="Unplaced"/>
</dbReference>
<protein>
    <submittedName>
        <fullName evidence="1">Uncharacterized protein</fullName>
    </submittedName>
</protein>
<accession>A0A8D0HVW9</accession>
<dbReference type="AlphaFoldDB" id="A0A8D0HVW9"/>
<dbReference type="Proteomes" id="UP000694570">
    <property type="component" value="Unplaced"/>
</dbReference>
<dbReference type="Ensembl" id="ENSSSCT00040023484.1">
    <property type="protein sequence ID" value="ENSSSCP00040009918.1"/>
    <property type="gene ID" value="ENSSSCG00040017422.1"/>
</dbReference>
<name>A0A8D0HVW9_PIG</name>
<reference evidence="1" key="1">
    <citation type="submission" date="2025-05" db="UniProtKB">
        <authorList>
            <consortium name="Ensembl"/>
        </authorList>
    </citation>
    <scope>IDENTIFICATION</scope>
</reference>
<evidence type="ECO:0000313" key="1">
    <source>
        <dbReference type="Ensembl" id="ENSSSCP00030004517.1"/>
    </source>
</evidence>